<protein>
    <recommendedName>
        <fullName evidence="7">XPG N-terminal domain-containing protein</fullName>
    </recommendedName>
</protein>
<feature type="domain" description="XPG N-terminal" evidence="3">
    <location>
        <begin position="1"/>
        <end position="99"/>
    </location>
</feature>
<evidence type="ECO:0008006" key="7">
    <source>
        <dbReference type="Google" id="ProtNLM"/>
    </source>
</evidence>
<dbReference type="InterPro" id="IPR026832">
    <property type="entry name" value="Asteroid"/>
</dbReference>
<feature type="region of interest" description="Disordered" evidence="2">
    <location>
        <begin position="569"/>
        <end position="591"/>
    </location>
</feature>
<dbReference type="Gene3D" id="3.40.50.1010">
    <property type="entry name" value="5'-nuclease"/>
    <property type="match status" value="1"/>
</dbReference>
<dbReference type="InterPro" id="IPR029060">
    <property type="entry name" value="PIN-like_dom_sf"/>
</dbReference>
<evidence type="ECO:0000313" key="5">
    <source>
        <dbReference type="Ensembl" id="ENSOABP00000007191.2"/>
    </source>
</evidence>
<name>A0A668S370_OREAU</name>
<organism evidence="5 6">
    <name type="scientific">Oreochromis aureus</name>
    <name type="common">Israeli tilapia</name>
    <name type="synonym">Chromis aureus</name>
    <dbReference type="NCBI Taxonomy" id="47969"/>
    <lineage>
        <taxon>Eukaryota</taxon>
        <taxon>Metazoa</taxon>
        <taxon>Chordata</taxon>
        <taxon>Craniata</taxon>
        <taxon>Vertebrata</taxon>
        <taxon>Euteleostomi</taxon>
        <taxon>Actinopterygii</taxon>
        <taxon>Neopterygii</taxon>
        <taxon>Teleostei</taxon>
        <taxon>Neoteleostei</taxon>
        <taxon>Acanthomorphata</taxon>
        <taxon>Ovalentaria</taxon>
        <taxon>Cichlomorphae</taxon>
        <taxon>Cichliformes</taxon>
        <taxon>Cichlidae</taxon>
        <taxon>African cichlids</taxon>
        <taxon>Pseudocrenilabrinae</taxon>
        <taxon>Oreochromini</taxon>
        <taxon>Oreochromis</taxon>
    </lineage>
</organism>
<accession>A0A668S370</accession>
<reference evidence="5" key="2">
    <citation type="submission" date="2025-09" db="UniProtKB">
        <authorList>
            <consortium name="Ensembl"/>
        </authorList>
    </citation>
    <scope>IDENTIFICATION</scope>
</reference>
<sequence length="653" mass="74994">MGVQGLATFLDNHRKVYRDVRFGRSRLVIDGCNLNYLLYFESGLDQNHGGEYAAYESLIERFITALRTCEVDPYVVLDGGSDHTDKKLETVTQRAEQRIERAHRAAKDGGKENILPIMTKWVFRQTLTRLKVPVAQCFGEADREIAALADKWQCPVLSNDSDFYIFNLSAGLLPISYFQWQDVNGNGSKSYIPCKRYYTSSFCIYFEIQRQLLPTFAALAGNDYVKLQKFIWSQFAPVASKPQSRLEGLLCWLKDFEEPENALKAAVELMGGKSRKNKENMKKMLQSLSVGMEEYKLPRSSLMEFFIHGVIPLFLVELRVMQAWLPGDTLDVLLLHRLSLSTPVDHKDLPSVNLTSRPLRQVMYGLVLGKETRVAQRLQLNSLHEQANLNVCHNVVSTLRPTVSWPQAELSERLQVLLEALGVNEERLNALPSQLRLPVAVTCYWWNRARPRPDLKLLKSLLLGMNLRDTPQLSAAVQARCHQKPDVGVAHAFSQWQVCMKDSMHLNQLLGLPLPEPDVARFYQGTLVHQLVHMRRTGSRLKHVLKTDQASVQQYCDMLSAVRRLRPRQASEFSESEQAERRALNDQTNLQPFQLDYDEETETEVCSSARAQEELRLDDRLLLKTRYKTKERRNRCNKVELSRKEERRGTDLL</sequence>
<dbReference type="InterPro" id="IPR006085">
    <property type="entry name" value="XPG_DNA_repair_N"/>
</dbReference>
<dbReference type="PANTHER" id="PTHR15665:SF1">
    <property type="entry name" value="PROTEIN ASTEROID HOMOLOG 1"/>
    <property type="match status" value="1"/>
</dbReference>
<keyword evidence="6" id="KW-1185">Reference proteome</keyword>
<feature type="domain" description="Asteroid" evidence="4">
    <location>
        <begin position="129"/>
        <end position="224"/>
    </location>
</feature>
<dbReference type="AlphaFoldDB" id="A0A668S370"/>
<evidence type="ECO:0000259" key="3">
    <source>
        <dbReference type="Pfam" id="PF00752"/>
    </source>
</evidence>
<comment type="similarity">
    <text evidence="1">Belongs to the asteroid family.</text>
</comment>
<dbReference type="PANTHER" id="PTHR15665">
    <property type="entry name" value="ASTEROID PROTEIN"/>
    <property type="match status" value="1"/>
</dbReference>
<evidence type="ECO:0000256" key="2">
    <source>
        <dbReference type="SAM" id="MobiDB-lite"/>
    </source>
</evidence>
<gene>
    <name evidence="5" type="primary">aste1a</name>
</gene>
<dbReference type="Pfam" id="PF00752">
    <property type="entry name" value="XPG_N"/>
    <property type="match status" value="1"/>
</dbReference>
<proteinExistence type="inferred from homology"/>
<dbReference type="Proteomes" id="UP000472276">
    <property type="component" value="Unassembled WGS sequence"/>
</dbReference>
<evidence type="ECO:0000313" key="6">
    <source>
        <dbReference type="Proteomes" id="UP000472276"/>
    </source>
</evidence>
<dbReference type="Pfam" id="PF12813">
    <property type="entry name" value="XPG_I_2"/>
    <property type="match status" value="1"/>
</dbReference>
<dbReference type="Ensembl" id="ENSOABT00000007447.2">
    <property type="protein sequence ID" value="ENSOABP00000007191.2"/>
    <property type="gene ID" value="ENSOABG00000003964.2"/>
</dbReference>
<dbReference type="SUPFAM" id="SSF88723">
    <property type="entry name" value="PIN domain-like"/>
    <property type="match status" value="1"/>
</dbReference>
<dbReference type="InterPro" id="IPR039436">
    <property type="entry name" value="Asteroid_dom"/>
</dbReference>
<reference evidence="5" key="1">
    <citation type="submission" date="2025-08" db="UniProtKB">
        <authorList>
            <consortium name="Ensembl"/>
        </authorList>
    </citation>
    <scope>IDENTIFICATION</scope>
</reference>
<evidence type="ECO:0000256" key="1">
    <source>
        <dbReference type="ARBA" id="ARBA00007398"/>
    </source>
</evidence>
<evidence type="ECO:0000259" key="4">
    <source>
        <dbReference type="Pfam" id="PF12813"/>
    </source>
</evidence>
<dbReference type="GO" id="GO:0004518">
    <property type="term" value="F:nuclease activity"/>
    <property type="evidence" value="ECO:0007669"/>
    <property type="project" value="InterPro"/>
</dbReference>